<evidence type="ECO:0000313" key="1">
    <source>
        <dbReference type="EMBL" id="KII69410.1"/>
    </source>
</evidence>
<keyword evidence="2" id="KW-1185">Reference proteome</keyword>
<dbReference type="AlphaFoldDB" id="A0A0C2MZ36"/>
<organism evidence="1 2">
    <name type="scientific">Thelohanellus kitauei</name>
    <name type="common">Myxosporean</name>
    <dbReference type="NCBI Taxonomy" id="669202"/>
    <lineage>
        <taxon>Eukaryota</taxon>
        <taxon>Metazoa</taxon>
        <taxon>Cnidaria</taxon>
        <taxon>Myxozoa</taxon>
        <taxon>Myxosporea</taxon>
        <taxon>Bivalvulida</taxon>
        <taxon>Platysporina</taxon>
        <taxon>Myxobolidae</taxon>
        <taxon>Thelohanellus</taxon>
    </lineage>
</organism>
<comment type="caution">
    <text evidence="1">The sequence shown here is derived from an EMBL/GenBank/DDBJ whole genome shotgun (WGS) entry which is preliminary data.</text>
</comment>
<accession>A0A0C2MZ36</accession>
<dbReference type="Proteomes" id="UP000031668">
    <property type="component" value="Unassembled WGS sequence"/>
</dbReference>
<name>A0A0C2MZ36_THEKT</name>
<dbReference type="OrthoDB" id="10621896at2759"/>
<dbReference type="EMBL" id="JWZT01002428">
    <property type="protein sequence ID" value="KII69410.1"/>
    <property type="molecule type" value="Genomic_DNA"/>
</dbReference>
<sequence>MASRRIFTARFYENISGFYRKNSSSIQGKIIHNNAVHIVHSGDEKINIEEFFKDYKLNHFERTNKLDCFEFVLYPQTFDDFSKIYSSKNSEPNYKFHLTSSSDNDIFSPTRIISNINLPTDRYPHYINSCGQYEYYIDDPAQLTQFLFFNGSDNNKVKVSRVKFEYVKYGLLKRSPNILTVRSTDDLKTDDIYSALKNYGVHRVEEPRTKTGFWKVYVSDLKSYNLLLDTPFTIKNKILEVYPYYGHAIQIETDSIISDRFLFLYSKQNINISELKQALKLSSSVNVHESSYELGMLYTINIPQIDEYQRVRFMNGMPIAGNTDYLMSFCNEPRIDNILHPRLTSTIPINVFDENSIVSAFEGVKLSFQKVEGGQMVTAYPKSMTEYLKVLNLPIPSKNTVHHFNPHFSDFLTRNDVLETKIDNMTDFEIINHPKLFTPTPVKHSCITKDKLFLQFSPDHFENAFFQSNKIDGIDFQKTQISRIKRDPSLSVLNCYKVRVNESDISNLAYKDFISAPSRVKDFTSQKLCVFYHPEIKNFIQHCNVNLKQFFDSTNQFTTPDYKPIQRIHSTLEFSQPLHLIRAKENLDRHNITCYLSPTGSKNTLQLFLTSLDDLDIVSCGVAWMGNIEIRNSYDFYPGLDIHKI</sequence>
<proteinExistence type="predicted"/>
<protein>
    <submittedName>
        <fullName evidence="1">Uncharacterized protein</fullName>
    </submittedName>
</protein>
<gene>
    <name evidence="1" type="ORF">RF11_11054</name>
</gene>
<evidence type="ECO:0000313" key="2">
    <source>
        <dbReference type="Proteomes" id="UP000031668"/>
    </source>
</evidence>
<reference evidence="1 2" key="1">
    <citation type="journal article" date="2014" name="Genome Biol. Evol.">
        <title>The genome of the myxosporean Thelohanellus kitauei shows adaptations to nutrient acquisition within its fish host.</title>
        <authorList>
            <person name="Yang Y."/>
            <person name="Xiong J."/>
            <person name="Zhou Z."/>
            <person name="Huo F."/>
            <person name="Miao W."/>
            <person name="Ran C."/>
            <person name="Liu Y."/>
            <person name="Zhang J."/>
            <person name="Feng J."/>
            <person name="Wang M."/>
            <person name="Wang M."/>
            <person name="Wang L."/>
            <person name="Yao B."/>
        </authorList>
    </citation>
    <scope>NUCLEOTIDE SEQUENCE [LARGE SCALE GENOMIC DNA]</scope>
    <source>
        <strain evidence="1">Wuqing</strain>
    </source>
</reference>